<evidence type="ECO:0000256" key="10">
    <source>
        <dbReference type="ARBA" id="ARBA00023080"/>
    </source>
</evidence>
<keyword evidence="8" id="KW-0067">ATP-binding</keyword>
<evidence type="ECO:0000313" key="13">
    <source>
        <dbReference type="EMBL" id="GMG30323.1"/>
    </source>
</evidence>
<evidence type="ECO:0000256" key="2">
    <source>
        <dbReference type="ARBA" id="ARBA00005307"/>
    </source>
</evidence>
<comment type="function">
    <text evidence="12">IMP-specific 5'-nucleotidase involved in IMP (inositol monophosphate) degradation.</text>
</comment>
<dbReference type="AlphaFoldDB" id="A0A9W7DJS6"/>
<evidence type="ECO:0000256" key="7">
    <source>
        <dbReference type="ARBA" id="ARBA00022801"/>
    </source>
</evidence>
<gene>
    <name evidence="13" type="ORF">Amon01_000384200</name>
</gene>
<dbReference type="InterPro" id="IPR036412">
    <property type="entry name" value="HAD-like_sf"/>
</dbReference>
<evidence type="ECO:0000256" key="6">
    <source>
        <dbReference type="ARBA" id="ARBA00022741"/>
    </source>
</evidence>
<dbReference type="EC" id="3.1.3.-" evidence="12"/>
<dbReference type="PANTHER" id="PTHR28213">
    <property type="entry name" value="IMP-SPECIFIC 5'-NUCLEOTIDASE 1"/>
    <property type="match status" value="1"/>
</dbReference>
<dbReference type="GO" id="GO:0005524">
    <property type="term" value="F:ATP binding"/>
    <property type="evidence" value="ECO:0007669"/>
    <property type="project" value="UniProtKB-KW"/>
</dbReference>
<reference evidence="13" key="1">
    <citation type="submission" date="2023-04" db="EMBL/GenBank/DDBJ databases">
        <title>Ambrosiozyma monospora NBRC 1965.</title>
        <authorList>
            <person name="Ichikawa N."/>
            <person name="Sato H."/>
            <person name="Tonouchi N."/>
        </authorList>
    </citation>
    <scope>NUCLEOTIDE SEQUENCE</scope>
    <source>
        <strain evidence="13">NBRC 1965</strain>
    </source>
</reference>
<comment type="catalytic activity">
    <reaction evidence="11">
        <text>IMP + H2O = inosine + phosphate</text>
        <dbReference type="Rhea" id="RHEA:27718"/>
        <dbReference type="ChEBI" id="CHEBI:15377"/>
        <dbReference type="ChEBI" id="CHEBI:17596"/>
        <dbReference type="ChEBI" id="CHEBI:43474"/>
        <dbReference type="ChEBI" id="CHEBI:58053"/>
        <dbReference type="EC" id="3.1.3.99"/>
    </reaction>
</comment>
<dbReference type="EMBL" id="BSXU01001720">
    <property type="protein sequence ID" value="GMG30323.1"/>
    <property type="molecule type" value="Genomic_DNA"/>
</dbReference>
<evidence type="ECO:0000256" key="9">
    <source>
        <dbReference type="ARBA" id="ARBA00022842"/>
    </source>
</evidence>
<dbReference type="GO" id="GO:0009117">
    <property type="term" value="P:nucleotide metabolic process"/>
    <property type="evidence" value="ECO:0007669"/>
    <property type="project" value="UniProtKB-KW"/>
</dbReference>
<dbReference type="GO" id="GO:0071590">
    <property type="term" value="P:nicotinamide riboside biosynthetic process"/>
    <property type="evidence" value="ECO:0007669"/>
    <property type="project" value="TreeGrafter"/>
</dbReference>
<dbReference type="InterPro" id="IPR009453">
    <property type="entry name" value="ISN1"/>
</dbReference>
<dbReference type="GO" id="GO:0071592">
    <property type="term" value="P:nicotinic acid riboside biosynthetic process"/>
    <property type="evidence" value="ECO:0007669"/>
    <property type="project" value="TreeGrafter"/>
</dbReference>
<name>A0A9W7DJS6_AMBMO</name>
<evidence type="ECO:0000256" key="12">
    <source>
        <dbReference type="PIRNR" id="PIRNR028836"/>
    </source>
</evidence>
<evidence type="ECO:0000256" key="8">
    <source>
        <dbReference type="ARBA" id="ARBA00022840"/>
    </source>
</evidence>
<dbReference type="GO" id="GO:0000287">
    <property type="term" value="F:magnesium ion binding"/>
    <property type="evidence" value="ECO:0007669"/>
    <property type="project" value="InterPro"/>
</dbReference>
<keyword evidence="10 12" id="KW-0546">Nucleotide metabolism</keyword>
<comment type="cofactor">
    <cofactor evidence="1 12">
        <name>Mg(2+)</name>
        <dbReference type="ChEBI" id="CHEBI:18420"/>
    </cofactor>
</comment>
<dbReference type="Pfam" id="PF06437">
    <property type="entry name" value="ISN1"/>
    <property type="match status" value="1"/>
</dbReference>
<keyword evidence="6" id="KW-0547">Nucleotide-binding</keyword>
<sequence>MTSRYRVEYSLKSHRRDGLIEWIKGLLATPFVLYAVKSNGISSVDELMTNSEARRRYAEVFHDLEVLIQDHIEMASAGTPNLSRLCQLVPSVGVFFTKLPLEKAYYIEDERRSISKRRLVAPSFNDIRLILNTAQILQLATNFHSARHQHEKLQLVTFDGDITLYDDGRNLDPDSPLLPYLLQLLEKGLYIGIVTAAGYKEPEKYYGRLAGLIDGIKTSKKLTDAQRENLLVMGGEANYLYRYQNDAGMLVTVPRDQWVLETMNGWDQDDIQSVLDYAESGLNNYIQKLSVEAVVIRKERGVGIVAKPGHKLIREQLEELVLRIDRNLRQYPAAQKINWCAFNGGSDVWVDIGDKSLGVRALQEFLRVNDGKDIKAASTLHVGDQFSSIGANDYASRTAATTSWISSPMETKNLLVDLNNYLENTANY</sequence>
<dbReference type="GO" id="GO:0006190">
    <property type="term" value="P:inosine salvage"/>
    <property type="evidence" value="ECO:0007669"/>
    <property type="project" value="InterPro"/>
</dbReference>
<dbReference type="PIRSF" id="PIRSF028836">
    <property type="entry name" value="ISN1"/>
    <property type="match status" value="1"/>
</dbReference>
<dbReference type="SUPFAM" id="SSF56784">
    <property type="entry name" value="HAD-like"/>
    <property type="match status" value="1"/>
</dbReference>
<keyword evidence="14" id="KW-1185">Reference proteome</keyword>
<comment type="similarity">
    <text evidence="2 12">Belongs to the ISN1 family.</text>
</comment>
<evidence type="ECO:0000256" key="1">
    <source>
        <dbReference type="ARBA" id="ARBA00001946"/>
    </source>
</evidence>
<protein>
    <recommendedName>
        <fullName evidence="4 12">IMP-specific 5'-nucleotidase 1</fullName>
        <ecNumber evidence="12">3.1.3.-</ecNumber>
    </recommendedName>
</protein>
<comment type="caution">
    <text evidence="13">The sequence shown here is derived from an EMBL/GenBank/DDBJ whole genome shotgun (WGS) entry which is preliminary data.</text>
</comment>
<evidence type="ECO:0000256" key="11">
    <source>
        <dbReference type="ARBA" id="ARBA00047413"/>
    </source>
</evidence>
<keyword evidence="7 12" id="KW-0378">Hydrolase</keyword>
<organism evidence="13 14">
    <name type="scientific">Ambrosiozyma monospora</name>
    <name type="common">Yeast</name>
    <name type="synonym">Endomycopsis monosporus</name>
    <dbReference type="NCBI Taxonomy" id="43982"/>
    <lineage>
        <taxon>Eukaryota</taxon>
        <taxon>Fungi</taxon>
        <taxon>Dikarya</taxon>
        <taxon>Ascomycota</taxon>
        <taxon>Saccharomycotina</taxon>
        <taxon>Pichiomycetes</taxon>
        <taxon>Pichiales</taxon>
        <taxon>Pichiaceae</taxon>
        <taxon>Ambrosiozyma</taxon>
    </lineage>
</organism>
<evidence type="ECO:0000256" key="5">
    <source>
        <dbReference type="ARBA" id="ARBA00022723"/>
    </source>
</evidence>
<keyword evidence="5" id="KW-0479">Metal-binding</keyword>
<comment type="subunit">
    <text evidence="3 12">Homotetramer.</text>
</comment>
<dbReference type="Proteomes" id="UP001165063">
    <property type="component" value="Unassembled WGS sequence"/>
</dbReference>
<dbReference type="OrthoDB" id="185373at2759"/>
<evidence type="ECO:0000256" key="3">
    <source>
        <dbReference type="ARBA" id="ARBA00011881"/>
    </source>
</evidence>
<dbReference type="GO" id="GO:0008253">
    <property type="term" value="F:5'-nucleotidase activity"/>
    <property type="evidence" value="ECO:0007669"/>
    <property type="project" value="InterPro"/>
</dbReference>
<keyword evidence="9 12" id="KW-0460">Magnesium</keyword>
<evidence type="ECO:0000313" key="14">
    <source>
        <dbReference type="Proteomes" id="UP001165063"/>
    </source>
</evidence>
<dbReference type="PANTHER" id="PTHR28213:SF1">
    <property type="entry name" value="IMP-SPECIFIC 5'-NUCLEOTIDASE 1"/>
    <property type="match status" value="1"/>
</dbReference>
<evidence type="ECO:0000256" key="4">
    <source>
        <dbReference type="ARBA" id="ARBA00015544"/>
    </source>
</evidence>
<proteinExistence type="inferred from homology"/>
<accession>A0A9W7DJS6</accession>